<keyword evidence="1" id="KW-0472">Membrane</keyword>
<accession>A0AAX4JII7</accession>
<sequence length="114" mass="12998">MVGAMNEDEKVRLARLEERFNFIATELSEAKASRKIQYEKLEEMSQTVTQMDNRVQVVEGSLKQQAPTIEEFITIKHKVVGAGLAGKWTWAILGGIISFLFTIRGEIIQWLSNR</sequence>
<proteinExistence type="predicted"/>
<protein>
    <submittedName>
        <fullName evidence="2">Tail length tape-measure protein</fullName>
    </submittedName>
</protein>
<organism evidence="2 3">
    <name type="scientific">Burkholderia phage vB_BpP_HN02</name>
    <dbReference type="NCBI Taxonomy" id="3116925"/>
    <lineage>
        <taxon>Viruses</taxon>
        <taxon>Duplodnaviria</taxon>
        <taxon>Heunggongvirae</taxon>
        <taxon>Uroviricota</taxon>
        <taxon>Caudoviricetes</taxon>
        <taxon>Schitoviridae</taxon>
    </lineage>
</organism>
<reference evidence="2" key="1">
    <citation type="submission" date="2024-01" db="EMBL/GenBank/DDBJ databases">
        <authorList>
            <person name="Zhu Q."/>
        </authorList>
    </citation>
    <scope>NUCLEOTIDE SEQUENCE</scope>
</reference>
<name>A0AAX4JII7_9CAUD</name>
<evidence type="ECO:0000256" key="1">
    <source>
        <dbReference type="SAM" id="Phobius"/>
    </source>
</evidence>
<evidence type="ECO:0000313" key="2">
    <source>
        <dbReference type="EMBL" id="WVK90000.1"/>
    </source>
</evidence>
<evidence type="ECO:0000313" key="3">
    <source>
        <dbReference type="Proteomes" id="UP001432380"/>
    </source>
</evidence>
<dbReference type="EMBL" id="PP079243">
    <property type="protein sequence ID" value="WVK90000.1"/>
    <property type="molecule type" value="Genomic_DNA"/>
</dbReference>
<keyword evidence="1" id="KW-0812">Transmembrane</keyword>
<dbReference type="Proteomes" id="UP001432380">
    <property type="component" value="Segment"/>
</dbReference>
<feature type="transmembrane region" description="Helical" evidence="1">
    <location>
        <begin position="88"/>
        <end position="107"/>
    </location>
</feature>
<keyword evidence="1" id="KW-1133">Transmembrane helix</keyword>